<feature type="non-terminal residue" evidence="1">
    <location>
        <position position="1"/>
    </location>
</feature>
<reference evidence="1 2" key="1">
    <citation type="journal article" date="2019" name="Nat. Ecol. Evol.">
        <title>Megaphylogeny resolves global patterns of mushroom evolution.</title>
        <authorList>
            <person name="Varga T."/>
            <person name="Krizsan K."/>
            <person name="Foldi C."/>
            <person name="Dima B."/>
            <person name="Sanchez-Garcia M."/>
            <person name="Sanchez-Ramirez S."/>
            <person name="Szollosi G.J."/>
            <person name="Szarkandi J.G."/>
            <person name="Papp V."/>
            <person name="Albert L."/>
            <person name="Andreopoulos W."/>
            <person name="Angelini C."/>
            <person name="Antonin V."/>
            <person name="Barry K.W."/>
            <person name="Bougher N.L."/>
            <person name="Buchanan P."/>
            <person name="Buyck B."/>
            <person name="Bense V."/>
            <person name="Catcheside P."/>
            <person name="Chovatia M."/>
            <person name="Cooper J."/>
            <person name="Damon W."/>
            <person name="Desjardin D."/>
            <person name="Finy P."/>
            <person name="Geml J."/>
            <person name="Haridas S."/>
            <person name="Hughes K."/>
            <person name="Justo A."/>
            <person name="Karasinski D."/>
            <person name="Kautmanova I."/>
            <person name="Kiss B."/>
            <person name="Kocsube S."/>
            <person name="Kotiranta H."/>
            <person name="LaButti K.M."/>
            <person name="Lechner B.E."/>
            <person name="Liimatainen K."/>
            <person name="Lipzen A."/>
            <person name="Lukacs Z."/>
            <person name="Mihaltcheva S."/>
            <person name="Morgado L.N."/>
            <person name="Niskanen T."/>
            <person name="Noordeloos M.E."/>
            <person name="Ohm R.A."/>
            <person name="Ortiz-Santana B."/>
            <person name="Ovrebo C."/>
            <person name="Racz N."/>
            <person name="Riley R."/>
            <person name="Savchenko A."/>
            <person name="Shiryaev A."/>
            <person name="Soop K."/>
            <person name="Spirin V."/>
            <person name="Szebenyi C."/>
            <person name="Tomsovsky M."/>
            <person name="Tulloss R.E."/>
            <person name="Uehling J."/>
            <person name="Grigoriev I.V."/>
            <person name="Vagvolgyi C."/>
            <person name="Papp T."/>
            <person name="Martin F.M."/>
            <person name="Miettinen O."/>
            <person name="Hibbett D.S."/>
            <person name="Nagy L.G."/>
        </authorList>
    </citation>
    <scope>NUCLEOTIDE SEQUENCE [LARGE SCALE GENOMIC DNA]</scope>
    <source>
        <strain evidence="1 2">FP101781</strain>
    </source>
</reference>
<dbReference type="Proteomes" id="UP000298030">
    <property type="component" value="Unassembled WGS sequence"/>
</dbReference>
<dbReference type="AlphaFoldDB" id="A0A4Y7TTQ9"/>
<name>A0A4Y7TTQ9_COPMI</name>
<dbReference type="STRING" id="71717.A0A4Y7TTQ9"/>
<keyword evidence="2" id="KW-1185">Reference proteome</keyword>
<proteinExistence type="predicted"/>
<organism evidence="1 2">
    <name type="scientific">Coprinellus micaceus</name>
    <name type="common">Glistening ink-cap mushroom</name>
    <name type="synonym">Coprinus micaceus</name>
    <dbReference type="NCBI Taxonomy" id="71717"/>
    <lineage>
        <taxon>Eukaryota</taxon>
        <taxon>Fungi</taxon>
        <taxon>Dikarya</taxon>
        <taxon>Basidiomycota</taxon>
        <taxon>Agaricomycotina</taxon>
        <taxon>Agaricomycetes</taxon>
        <taxon>Agaricomycetidae</taxon>
        <taxon>Agaricales</taxon>
        <taxon>Agaricineae</taxon>
        <taxon>Psathyrellaceae</taxon>
        <taxon>Coprinellus</taxon>
    </lineage>
</organism>
<feature type="non-terminal residue" evidence="1">
    <location>
        <position position="52"/>
    </location>
</feature>
<evidence type="ECO:0000313" key="1">
    <source>
        <dbReference type="EMBL" id="TEB36949.1"/>
    </source>
</evidence>
<sequence length="52" mass="5865">FVRDDLVAKNQAIIKYIPTDQMIADIMTKPLPHDTHWKFVHAMGLRLGSSGS</sequence>
<comment type="caution">
    <text evidence="1">The sequence shown here is derived from an EMBL/GenBank/DDBJ whole genome shotgun (WGS) entry which is preliminary data.</text>
</comment>
<dbReference type="OrthoDB" id="3344688at2759"/>
<accession>A0A4Y7TTQ9</accession>
<dbReference type="EMBL" id="QPFP01000005">
    <property type="protein sequence ID" value="TEB36949.1"/>
    <property type="molecule type" value="Genomic_DNA"/>
</dbReference>
<gene>
    <name evidence="1" type="ORF">FA13DRAFT_1566217</name>
</gene>
<protein>
    <submittedName>
        <fullName evidence="1">Uncharacterized protein</fullName>
    </submittedName>
</protein>
<evidence type="ECO:0000313" key="2">
    <source>
        <dbReference type="Proteomes" id="UP000298030"/>
    </source>
</evidence>